<proteinExistence type="predicted"/>
<reference evidence="1 2" key="2">
    <citation type="submission" date="2019-04" db="EMBL/GenBank/DDBJ databases">
        <title>The genome sequence of big-headed turtle.</title>
        <authorList>
            <person name="Gong S."/>
        </authorList>
    </citation>
    <scope>NUCLEOTIDE SEQUENCE [LARGE SCALE GENOMIC DNA]</scope>
    <source>
        <strain evidence="1">DO16091913</strain>
        <tissue evidence="1">Muscle</tissue>
    </source>
</reference>
<dbReference type="Proteomes" id="UP000297703">
    <property type="component" value="Unassembled WGS sequence"/>
</dbReference>
<evidence type="ECO:0000313" key="2">
    <source>
        <dbReference type="Proteomes" id="UP000297703"/>
    </source>
</evidence>
<organism evidence="1 2">
    <name type="scientific">Platysternon megacephalum</name>
    <name type="common">big-headed turtle</name>
    <dbReference type="NCBI Taxonomy" id="55544"/>
    <lineage>
        <taxon>Eukaryota</taxon>
        <taxon>Metazoa</taxon>
        <taxon>Chordata</taxon>
        <taxon>Craniata</taxon>
        <taxon>Vertebrata</taxon>
        <taxon>Euteleostomi</taxon>
        <taxon>Archelosauria</taxon>
        <taxon>Testudinata</taxon>
        <taxon>Testudines</taxon>
        <taxon>Cryptodira</taxon>
        <taxon>Durocryptodira</taxon>
        <taxon>Testudinoidea</taxon>
        <taxon>Platysternidae</taxon>
        <taxon>Platysternon</taxon>
    </lineage>
</organism>
<sequence length="110" mass="12430">MHIVIPKEAFRRKDVQGITISLGLRCPSQLLRTASGRRCPLKQPPHISTEKAPESSFLETLSEFSNPGVYRISSHKGRGYPTNRCRERDISILHQKTKQVSTVHVAWGHS</sequence>
<name>A0A4D9EX66_9SAUR</name>
<gene>
    <name evidence="1" type="ORF">DR999_PMT06322</name>
</gene>
<comment type="caution">
    <text evidence="1">The sequence shown here is derived from an EMBL/GenBank/DDBJ whole genome shotgun (WGS) entry which is preliminary data.</text>
</comment>
<reference evidence="1 2" key="1">
    <citation type="submission" date="2019-04" db="EMBL/GenBank/DDBJ databases">
        <title>Draft genome of the big-headed turtle Platysternon megacephalum.</title>
        <authorList>
            <person name="Gong S."/>
        </authorList>
    </citation>
    <scope>NUCLEOTIDE SEQUENCE [LARGE SCALE GENOMIC DNA]</scope>
    <source>
        <strain evidence="1">DO16091913</strain>
        <tissue evidence="1">Muscle</tissue>
    </source>
</reference>
<accession>A0A4D9EX66</accession>
<keyword evidence="2" id="KW-1185">Reference proteome</keyword>
<dbReference type="EMBL" id="QXTE01000040">
    <property type="protein sequence ID" value="TFK10404.1"/>
    <property type="molecule type" value="Genomic_DNA"/>
</dbReference>
<evidence type="ECO:0000313" key="1">
    <source>
        <dbReference type="EMBL" id="TFK10404.1"/>
    </source>
</evidence>
<protein>
    <submittedName>
        <fullName evidence="1">Epididymis-specific alpha-mannosidase</fullName>
    </submittedName>
</protein>
<dbReference type="AlphaFoldDB" id="A0A4D9EX66"/>